<reference evidence="1" key="1">
    <citation type="journal article" date="2023" name="Microorganisms">
        <title>Genomic Characterization of Arcobacter butzleri Strains Isolated from Various Sources in Lithuania.</title>
        <authorList>
            <person name="Uljanovas D."/>
            <person name="Golz G."/>
            <person name="Fleischmann S."/>
            <person name="Kudirkiene E."/>
            <person name="Kasetiene N."/>
            <person name="Grineviciene A."/>
            <person name="Tamuleviciene E."/>
            <person name="Aksomaitiene J."/>
            <person name="Alter T."/>
            <person name="Malakauskas M."/>
        </authorList>
    </citation>
    <scope>NUCLEOTIDE SEQUENCE</scope>
    <source>
        <strain evidence="1">S41</strain>
    </source>
</reference>
<comment type="caution">
    <text evidence="1">The sequence shown here is derived from an EMBL/GenBank/DDBJ whole genome shotgun (WGS) entry which is preliminary data.</text>
</comment>
<dbReference type="InterPro" id="IPR011856">
    <property type="entry name" value="tRNA_endonuc-like_dom_sf"/>
</dbReference>
<gene>
    <name evidence="1" type="ORF">PJV93_00775</name>
</gene>
<dbReference type="GO" id="GO:0003676">
    <property type="term" value="F:nucleic acid binding"/>
    <property type="evidence" value="ECO:0007669"/>
    <property type="project" value="InterPro"/>
</dbReference>
<organism evidence="1 2">
    <name type="scientific">Aliarcobacter butzleri</name>
    <dbReference type="NCBI Taxonomy" id="28197"/>
    <lineage>
        <taxon>Bacteria</taxon>
        <taxon>Pseudomonadati</taxon>
        <taxon>Campylobacterota</taxon>
        <taxon>Epsilonproteobacteria</taxon>
        <taxon>Campylobacterales</taxon>
        <taxon>Arcobacteraceae</taxon>
        <taxon>Aliarcobacter</taxon>
    </lineage>
</organism>
<dbReference type="Gene3D" id="3.40.1350.10">
    <property type="match status" value="1"/>
</dbReference>
<protein>
    <recommendedName>
        <fullName evidence="3">DUF91 domain-containing protein</fullName>
    </recommendedName>
</protein>
<sequence length="350" mass="40612">MNYHLFVVDEISLKYHIEYGFVGTGNSSNNFNIALWKDIARLKIDDKIVFYVQKTKKFYGFFKVTSIPFYDNSHYLQPTQLPFLGDNNDVILQYRALIAPDVVFENGIDEFDLVDILPNNVTDILWSILYRKLKGGRGCSPIFGNEFNIIFNRISNNKTPLTGNYFSFFNSQIVLSQNGNNYQGTQNNPNIKNSILSNSYTEHHLHSLLIENLPNLIFNNSRWLGNEVYSGAGMQSIDILSIDSNNIFNIIEVKKGDITPNITEQIEKYIQWLQNRFQNFTQTNFQPIAIGKKINGNRKRNLRKNEFISFNNQNVSNSIQYFEYEIINNQIVFNKIDYINNWNILGSQAI</sequence>
<evidence type="ECO:0000313" key="2">
    <source>
        <dbReference type="Proteomes" id="UP001170364"/>
    </source>
</evidence>
<name>A0AAW7Q8R9_9BACT</name>
<proteinExistence type="predicted"/>
<dbReference type="Gene3D" id="3.10.590.10">
    <property type="entry name" value="ph1033 like domains"/>
    <property type="match status" value="1"/>
</dbReference>
<accession>A0AAW7Q8R9</accession>
<dbReference type="RefSeq" id="WP_257475765.1">
    <property type="nucleotide sequence ID" value="NZ_JANJYW010000001.1"/>
</dbReference>
<dbReference type="EMBL" id="JAQJJG010000001">
    <property type="protein sequence ID" value="MDN5122433.1"/>
    <property type="molecule type" value="Genomic_DNA"/>
</dbReference>
<evidence type="ECO:0000313" key="1">
    <source>
        <dbReference type="EMBL" id="MDN5122433.1"/>
    </source>
</evidence>
<dbReference type="SUPFAM" id="SSF88697">
    <property type="entry name" value="PUA domain-like"/>
    <property type="match status" value="1"/>
</dbReference>
<dbReference type="Proteomes" id="UP001170364">
    <property type="component" value="Unassembled WGS sequence"/>
</dbReference>
<reference evidence="1" key="2">
    <citation type="submission" date="2023-01" db="EMBL/GenBank/DDBJ databases">
        <authorList>
            <person name="Uljanovas D."/>
        </authorList>
    </citation>
    <scope>NUCLEOTIDE SEQUENCE</scope>
    <source>
        <strain evidence="1">S41</strain>
    </source>
</reference>
<dbReference type="InterPro" id="IPR015947">
    <property type="entry name" value="PUA-like_sf"/>
</dbReference>
<evidence type="ECO:0008006" key="3">
    <source>
        <dbReference type="Google" id="ProtNLM"/>
    </source>
</evidence>
<dbReference type="AlphaFoldDB" id="A0AAW7Q8R9"/>